<accession>A0A8T2L2N4</accession>
<sequence length="301" mass="33954">GNVNEIAQGNDVSYSCLSGEAPWTGPRHDNTVRVKINRTEYLLIKNFQKQNEANYICGNEKVNLQLKSASRNDESVLFRASEGDSLFLFCKTILNSSFNTTWCWRPHNSNTTDKFNPTHFGKRLYLRNYNNDFSASIRPVDWSDSGKYECQLSGLSPVRTVFEVVVVRVHADPQHLNEGDDVKLKCDISHQTSQVQLYWINMKTQENFPNPHNLKNVEISQMSWACAVFNTSVLKALIPLTLNISQPLSTTATLPSPTTHDHTSAESTVLLQSSRNTNDTRWTTTGSESQGILSGLFTYLL</sequence>
<feature type="compositionally biased region" description="Polar residues" evidence="1">
    <location>
        <begin position="265"/>
        <end position="283"/>
    </location>
</feature>
<dbReference type="InterPro" id="IPR007110">
    <property type="entry name" value="Ig-like_dom"/>
</dbReference>
<dbReference type="PROSITE" id="PS50835">
    <property type="entry name" value="IG_LIKE"/>
    <property type="match status" value="2"/>
</dbReference>
<reference evidence="3 4" key="1">
    <citation type="submission" date="2021-07" db="EMBL/GenBank/DDBJ databases">
        <authorList>
            <person name="Imarazene B."/>
            <person name="Zahm M."/>
            <person name="Klopp C."/>
            <person name="Cabau C."/>
            <person name="Beille S."/>
            <person name="Jouanno E."/>
            <person name="Castinel A."/>
            <person name="Lluch J."/>
            <person name="Gil L."/>
            <person name="Kuchtly C."/>
            <person name="Lopez Roques C."/>
            <person name="Donnadieu C."/>
            <person name="Parrinello H."/>
            <person name="Journot L."/>
            <person name="Du K."/>
            <person name="Schartl M."/>
            <person name="Retaux S."/>
            <person name="Guiguen Y."/>
        </authorList>
    </citation>
    <scope>NUCLEOTIDE SEQUENCE [LARGE SCALE GENOMIC DNA]</scope>
    <source>
        <strain evidence="3">Pach_M1</strain>
        <tissue evidence="3">Testis</tissue>
    </source>
</reference>
<dbReference type="Proteomes" id="UP000752171">
    <property type="component" value="Unassembled WGS sequence"/>
</dbReference>
<protein>
    <recommendedName>
        <fullName evidence="2">Ig-like domain-containing protein</fullName>
    </recommendedName>
</protein>
<evidence type="ECO:0000259" key="2">
    <source>
        <dbReference type="PROSITE" id="PS50835"/>
    </source>
</evidence>
<comment type="caution">
    <text evidence="3">The sequence shown here is derived from an EMBL/GenBank/DDBJ whole genome shotgun (WGS) entry which is preliminary data.</text>
</comment>
<proteinExistence type="predicted"/>
<organism evidence="3 4">
    <name type="scientific">Astyanax mexicanus</name>
    <name type="common">Blind cave fish</name>
    <name type="synonym">Astyanax fasciatus mexicanus</name>
    <dbReference type="NCBI Taxonomy" id="7994"/>
    <lineage>
        <taxon>Eukaryota</taxon>
        <taxon>Metazoa</taxon>
        <taxon>Chordata</taxon>
        <taxon>Craniata</taxon>
        <taxon>Vertebrata</taxon>
        <taxon>Euteleostomi</taxon>
        <taxon>Actinopterygii</taxon>
        <taxon>Neopterygii</taxon>
        <taxon>Teleostei</taxon>
        <taxon>Ostariophysi</taxon>
        <taxon>Characiformes</taxon>
        <taxon>Characoidei</taxon>
        <taxon>Acestrorhamphidae</taxon>
        <taxon>Acestrorhamphinae</taxon>
        <taxon>Astyanax</taxon>
    </lineage>
</organism>
<dbReference type="InterPro" id="IPR036179">
    <property type="entry name" value="Ig-like_dom_sf"/>
</dbReference>
<evidence type="ECO:0000313" key="3">
    <source>
        <dbReference type="EMBL" id="KAG9266178.1"/>
    </source>
</evidence>
<dbReference type="SUPFAM" id="SSF48726">
    <property type="entry name" value="Immunoglobulin"/>
    <property type="match status" value="1"/>
</dbReference>
<dbReference type="InterPro" id="IPR003599">
    <property type="entry name" value="Ig_sub"/>
</dbReference>
<dbReference type="EMBL" id="JAICCE010000017">
    <property type="protein sequence ID" value="KAG9266178.1"/>
    <property type="molecule type" value="Genomic_DNA"/>
</dbReference>
<dbReference type="SMART" id="SM00409">
    <property type="entry name" value="IG"/>
    <property type="match status" value="2"/>
</dbReference>
<dbReference type="InterPro" id="IPR013783">
    <property type="entry name" value="Ig-like_fold"/>
</dbReference>
<evidence type="ECO:0000256" key="1">
    <source>
        <dbReference type="SAM" id="MobiDB-lite"/>
    </source>
</evidence>
<feature type="domain" description="Ig-like" evidence="2">
    <location>
        <begin position="80"/>
        <end position="153"/>
    </location>
</feature>
<dbReference type="AlphaFoldDB" id="A0A8T2L2N4"/>
<feature type="domain" description="Ig-like" evidence="2">
    <location>
        <begin position="157"/>
        <end position="245"/>
    </location>
</feature>
<feature type="region of interest" description="Disordered" evidence="1">
    <location>
        <begin position="252"/>
        <end position="283"/>
    </location>
</feature>
<dbReference type="Gene3D" id="2.60.40.10">
    <property type="entry name" value="Immunoglobulins"/>
    <property type="match status" value="1"/>
</dbReference>
<name>A0A8T2L2N4_ASTMX</name>
<gene>
    <name evidence="3" type="ORF">AMEX_G20687</name>
</gene>
<evidence type="ECO:0000313" key="4">
    <source>
        <dbReference type="Proteomes" id="UP000752171"/>
    </source>
</evidence>
<feature type="non-terminal residue" evidence="3">
    <location>
        <position position="1"/>
    </location>
</feature>